<feature type="transmembrane region" description="Helical" evidence="1">
    <location>
        <begin position="6"/>
        <end position="28"/>
    </location>
</feature>
<dbReference type="Proteomes" id="UP001597510">
    <property type="component" value="Unassembled WGS sequence"/>
</dbReference>
<keyword evidence="1" id="KW-0812">Transmembrane</keyword>
<dbReference type="EMBL" id="JBHULC010000027">
    <property type="protein sequence ID" value="MFD2522964.1"/>
    <property type="molecule type" value="Genomic_DNA"/>
</dbReference>
<name>A0ABW5JCL7_9BACT</name>
<reference evidence="3" key="1">
    <citation type="journal article" date="2019" name="Int. J. Syst. Evol. Microbiol.">
        <title>The Global Catalogue of Microorganisms (GCM) 10K type strain sequencing project: providing services to taxonomists for standard genome sequencing and annotation.</title>
        <authorList>
            <consortium name="The Broad Institute Genomics Platform"/>
            <consortium name="The Broad Institute Genome Sequencing Center for Infectious Disease"/>
            <person name="Wu L."/>
            <person name="Ma J."/>
        </authorList>
    </citation>
    <scope>NUCLEOTIDE SEQUENCE [LARGE SCALE GENOMIC DNA]</scope>
    <source>
        <strain evidence="3">KCTC 52344</strain>
    </source>
</reference>
<dbReference type="RefSeq" id="WP_340240635.1">
    <property type="nucleotide sequence ID" value="NZ_JBBEWC010000023.1"/>
</dbReference>
<evidence type="ECO:0000313" key="2">
    <source>
        <dbReference type="EMBL" id="MFD2522964.1"/>
    </source>
</evidence>
<keyword evidence="1" id="KW-0472">Membrane</keyword>
<keyword evidence="1" id="KW-1133">Transmembrane helix</keyword>
<evidence type="ECO:0008006" key="4">
    <source>
        <dbReference type="Google" id="ProtNLM"/>
    </source>
</evidence>
<sequence length="122" mass="14059">MTVKFSSTQILAGVVILFMMLLVGMLIYSIKSTNERYHNYKLNAIMGSPYESYARLTNKDMMGGFEIQYEFKGKPYGEIIKVKKSLFKKYQQGDKVPITISRHKPELVTLTSQLKDYEAETN</sequence>
<keyword evidence="3" id="KW-1185">Reference proteome</keyword>
<accession>A0ABW5JCL7</accession>
<evidence type="ECO:0000256" key="1">
    <source>
        <dbReference type="SAM" id="Phobius"/>
    </source>
</evidence>
<proteinExistence type="predicted"/>
<gene>
    <name evidence="2" type="ORF">ACFSR2_18860</name>
</gene>
<protein>
    <recommendedName>
        <fullName evidence="4">DUF3592 domain-containing protein</fullName>
    </recommendedName>
</protein>
<organism evidence="2 3">
    <name type="scientific">Emticicia soli</name>
    <dbReference type="NCBI Taxonomy" id="2027878"/>
    <lineage>
        <taxon>Bacteria</taxon>
        <taxon>Pseudomonadati</taxon>
        <taxon>Bacteroidota</taxon>
        <taxon>Cytophagia</taxon>
        <taxon>Cytophagales</taxon>
        <taxon>Leadbetterellaceae</taxon>
        <taxon>Emticicia</taxon>
    </lineage>
</organism>
<evidence type="ECO:0000313" key="3">
    <source>
        <dbReference type="Proteomes" id="UP001597510"/>
    </source>
</evidence>
<comment type="caution">
    <text evidence="2">The sequence shown here is derived from an EMBL/GenBank/DDBJ whole genome shotgun (WGS) entry which is preliminary data.</text>
</comment>